<evidence type="ECO:0000313" key="6">
    <source>
        <dbReference type="EMBL" id="KWW99293.1"/>
    </source>
</evidence>
<evidence type="ECO:0000256" key="4">
    <source>
        <dbReference type="RuleBase" id="RU003476"/>
    </source>
</evidence>
<gene>
    <name evidence="6" type="ORF">LI90_927</name>
</gene>
<dbReference type="STRING" id="1469144.LI90_927"/>
<dbReference type="GO" id="GO:0047631">
    <property type="term" value="F:ADP-ribose diphosphatase activity"/>
    <property type="evidence" value="ECO:0007669"/>
    <property type="project" value="UniProtKB-EC"/>
</dbReference>
<keyword evidence="7" id="KW-1185">Reference proteome</keyword>
<dbReference type="InterPro" id="IPR015797">
    <property type="entry name" value="NUDIX_hydrolase-like_dom_sf"/>
</dbReference>
<dbReference type="InterPro" id="IPR020476">
    <property type="entry name" value="Nudix_hydrolase"/>
</dbReference>
<reference evidence="7" key="1">
    <citation type="submission" date="2015-04" db="EMBL/GenBank/DDBJ databases">
        <title>Physiological reanalysis, assessment of diazotrophy, and genome sequences of multiple isolates of Streptomyces thermoautotrophicus.</title>
        <authorList>
            <person name="MacKellar D.C."/>
            <person name="Lieber L."/>
            <person name="Norman J."/>
            <person name="Bolger A."/>
            <person name="Tobin C."/>
            <person name="Murray J.W."/>
            <person name="Chang R."/>
            <person name="Ford T."/>
            <person name="Nguyen P.Q."/>
            <person name="Woodward J."/>
            <person name="Permingeat H."/>
            <person name="Joshi N.S."/>
            <person name="Silver P.A."/>
            <person name="Usadel B."/>
            <person name="Rutherford A.W."/>
            <person name="Friesen M."/>
            <person name="Prell J."/>
        </authorList>
    </citation>
    <scope>NUCLEOTIDE SEQUENCE [LARGE SCALE GENOMIC DNA]</scope>
    <source>
        <strain evidence="7">H1</strain>
    </source>
</reference>
<organism evidence="6 7">
    <name type="scientific">Carbonactinospora thermoautotrophica</name>
    <dbReference type="NCBI Taxonomy" id="1469144"/>
    <lineage>
        <taxon>Bacteria</taxon>
        <taxon>Bacillati</taxon>
        <taxon>Actinomycetota</taxon>
        <taxon>Actinomycetes</taxon>
        <taxon>Kitasatosporales</taxon>
        <taxon>Carbonactinosporaceae</taxon>
        <taxon>Carbonactinospora</taxon>
    </lineage>
</organism>
<dbReference type="EMBL" id="LAXD01000001">
    <property type="protein sequence ID" value="KWW99293.1"/>
    <property type="molecule type" value="Genomic_DNA"/>
</dbReference>
<dbReference type="PANTHER" id="PTHR43046">
    <property type="entry name" value="GDP-MANNOSE MANNOSYL HYDROLASE"/>
    <property type="match status" value="1"/>
</dbReference>
<evidence type="ECO:0000259" key="5">
    <source>
        <dbReference type="PROSITE" id="PS51462"/>
    </source>
</evidence>
<dbReference type="InterPro" id="IPR020084">
    <property type="entry name" value="NUDIX_hydrolase_CS"/>
</dbReference>
<name>A0A132MNB9_9ACTN</name>
<evidence type="ECO:0000256" key="3">
    <source>
        <dbReference type="ARBA" id="ARBA00022801"/>
    </source>
</evidence>
<sequence>MYDAAGRLLLVRRTRPPAAGSWSLPGGRVEPGETDARAVAREVQEETGLDITVGALVGVVEQDGPDGAVYEIRDYACEVRGGTLRPGGDAGDARWVSREELTTLPTSPGLVETLAGWRALPRS</sequence>
<evidence type="ECO:0000313" key="7">
    <source>
        <dbReference type="Proteomes" id="UP000070188"/>
    </source>
</evidence>
<dbReference type="PROSITE" id="PS51462">
    <property type="entry name" value="NUDIX"/>
    <property type="match status" value="1"/>
</dbReference>
<dbReference type="InterPro" id="IPR000086">
    <property type="entry name" value="NUDIX_hydrolase_dom"/>
</dbReference>
<comment type="cofactor">
    <cofactor evidence="1">
        <name>Mg(2+)</name>
        <dbReference type="ChEBI" id="CHEBI:18420"/>
    </cofactor>
</comment>
<dbReference type="PROSITE" id="PS00893">
    <property type="entry name" value="NUDIX_BOX"/>
    <property type="match status" value="1"/>
</dbReference>
<accession>A0A132MNB9</accession>
<dbReference type="Pfam" id="PF00293">
    <property type="entry name" value="NUDIX"/>
    <property type="match status" value="1"/>
</dbReference>
<dbReference type="CDD" id="cd04673">
    <property type="entry name" value="NUDIX_ADPRase"/>
    <property type="match status" value="1"/>
</dbReference>
<keyword evidence="3 4" id="KW-0378">Hydrolase</keyword>
<comment type="caution">
    <text evidence="6">The sequence shown here is derived from an EMBL/GenBank/DDBJ whole genome shotgun (WGS) entry which is preliminary data.</text>
</comment>
<feature type="domain" description="Nudix hydrolase" evidence="5">
    <location>
        <begin position="1"/>
        <end position="118"/>
    </location>
</feature>
<comment type="similarity">
    <text evidence="2 4">Belongs to the Nudix hydrolase family.</text>
</comment>
<dbReference type="SUPFAM" id="SSF55811">
    <property type="entry name" value="Nudix"/>
    <property type="match status" value="1"/>
</dbReference>
<dbReference type="PANTHER" id="PTHR43046:SF14">
    <property type="entry name" value="MUTT_NUDIX FAMILY PROTEIN"/>
    <property type="match status" value="1"/>
</dbReference>
<dbReference type="PATRIC" id="fig|1469144.10.peg.1045"/>
<dbReference type="AlphaFoldDB" id="A0A132MNB9"/>
<protein>
    <submittedName>
        <fullName evidence="6">ADP-ribose pyrophosphatase</fullName>
        <ecNumber evidence="6">3.6.1.13</ecNumber>
    </submittedName>
</protein>
<dbReference type="EC" id="3.6.1.13" evidence="6"/>
<proteinExistence type="inferred from homology"/>
<evidence type="ECO:0000256" key="1">
    <source>
        <dbReference type="ARBA" id="ARBA00001946"/>
    </source>
</evidence>
<evidence type="ECO:0000256" key="2">
    <source>
        <dbReference type="ARBA" id="ARBA00005582"/>
    </source>
</evidence>
<dbReference type="Gene3D" id="3.90.79.10">
    <property type="entry name" value="Nucleoside Triphosphate Pyrophosphohydrolase"/>
    <property type="match status" value="1"/>
</dbReference>
<dbReference type="PRINTS" id="PR00502">
    <property type="entry name" value="NUDIXFAMILY"/>
</dbReference>
<dbReference type="Proteomes" id="UP000070188">
    <property type="component" value="Unassembled WGS sequence"/>
</dbReference>